<dbReference type="Gene3D" id="3.80.10.10">
    <property type="entry name" value="Ribonuclease Inhibitor"/>
    <property type="match status" value="1"/>
</dbReference>
<dbReference type="STRING" id="367110.Q7RXX4"/>
<dbReference type="AlphaFoldDB" id="Q7RXX4"/>
<dbReference type="Proteomes" id="UP000001805">
    <property type="component" value="Chromosome 3, Linkage Group III"/>
</dbReference>
<proteinExistence type="predicted"/>
<accession>Q7RXX4</accession>
<protein>
    <recommendedName>
        <fullName evidence="3">F-box domain-containing protein</fullName>
    </recommendedName>
</protein>
<dbReference type="GeneID" id="3872937"/>
<organism evidence="1 2">
    <name type="scientific">Neurospora crassa (strain ATCC 24698 / 74-OR23-1A / CBS 708.71 / DSM 1257 / FGSC 987)</name>
    <dbReference type="NCBI Taxonomy" id="367110"/>
    <lineage>
        <taxon>Eukaryota</taxon>
        <taxon>Fungi</taxon>
        <taxon>Dikarya</taxon>
        <taxon>Ascomycota</taxon>
        <taxon>Pezizomycotina</taxon>
        <taxon>Sordariomycetes</taxon>
        <taxon>Sordariomycetidae</taxon>
        <taxon>Sordariales</taxon>
        <taxon>Sordariaceae</taxon>
        <taxon>Neurospora</taxon>
    </lineage>
</organism>
<reference evidence="1 2" key="1">
    <citation type="journal article" date="2003" name="Nature">
        <title>The genome sequence of the filamentous fungus Neurospora crassa.</title>
        <authorList>
            <person name="Galagan J.E."/>
            <person name="Calvo S.E."/>
            <person name="Borkovich K.A."/>
            <person name="Selker E.U."/>
            <person name="Read N.D."/>
            <person name="Jaffe D."/>
            <person name="FitzHugh W."/>
            <person name="Ma L.J."/>
            <person name="Smirnov S."/>
            <person name="Purcell S."/>
            <person name="Rehman B."/>
            <person name="Elkins T."/>
            <person name="Engels R."/>
            <person name="Wang S."/>
            <person name="Nielsen C.B."/>
            <person name="Butler J."/>
            <person name="Endrizzi M."/>
            <person name="Qui D."/>
            <person name="Ianakiev P."/>
            <person name="Bell-Pedersen D."/>
            <person name="Nelson M.A."/>
            <person name="Werner-Washburne M."/>
            <person name="Selitrennikoff C.P."/>
            <person name="Kinsey J.A."/>
            <person name="Braun E.L."/>
            <person name="Zelter A."/>
            <person name="Schulte U."/>
            <person name="Kothe G.O."/>
            <person name="Jedd G."/>
            <person name="Mewes W."/>
            <person name="Staben C."/>
            <person name="Marcotte E."/>
            <person name="Greenberg D."/>
            <person name="Roy A."/>
            <person name="Foley K."/>
            <person name="Naylor J."/>
            <person name="Stange-Thomann N."/>
            <person name="Barrett R."/>
            <person name="Gnerre S."/>
            <person name="Kamal M."/>
            <person name="Kamvysselis M."/>
            <person name="Mauceli E."/>
            <person name="Bielke C."/>
            <person name="Rudd S."/>
            <person name="Frishman D."/>
            <person name="Krystofova S."/>
            <person name="Rasmussen C."/>
            <person name="Metzenberg R.L."/>
            <person name="Perkins D.D."/>
            <person name="Kroken S."/>
            <person name="Cogoni C."/>
            <person name="Macino G."/>
            <person name="Catcheside D."/>
            <person name="Li W."/>
            <person name="Pratt R.J."/>
            <person name="Osmani S.A."/>
            <person name="DeSouza C.P."/>
            <person name="Glass L."/>
            <person name="Orbach M.J."/>
            <person name="Berglund J.A."/>
            <person name="Voelker R."/>
            <person name="Yarden O."/>
            <person name="Plamann M."/>
            <person name="Seiler S."/>
            <person name="Dunlap J."/>
            <person name="Radford A."/>
            <person name="Aramayo R."/>
            <person name="Natvig D.O."/>
            <person name="Alex L.A."/>
            <person name="Mannhaupt G."/>
            <person name="Ebbole D.J."/>
            <person name="Freitag M."/>
            <person name="Paulsen I."/>
            <person name="Sachs M.S."/>
            <person name="Lander E.S."/>
            <person name="Nusbaum C."/>
            <person name="Birren B."/>
        </authorList>
    </citation>
    <scope>NUCLEOTIDE SEQUENCE [LARGE SCALE GENOMIC DNA]</scope>
    <source>
        <strain evidence="2">ATCC 24698 / 74-OR23-1A / CBS 708.71 / DSM 1257 / FGSC 987</strain>
    </source>
</reference>
<keyword evidence="2" id="KW-1185">Reference proteome</keyword>
<dbReference type="InterPro" id="IPR032675">
    <property type="entry name" value="LRR_dom_sf"/>
</dbReference>
<dbReference type="VEuPathDB" id="FungiDB:NCU00471"/>
<evidence type="ECO:0000313" key="2">
    <source>
        <dbReference type="Proteomes" id="UP000001805"/>
    </source>
</evidence>
<gene>
    <name evidence="1" type="ORF">NCU00471</name>
</gene>
<dbReference type="HOGENOM" id="CLU_702256_0_0_1"/>
<dbReference type="KEGG" id="ncr:NCU00471"/>
<dbReference type="GO" id="GO:0005737">
    <property type="term" value="C:cytoplasm"/>
    <property type="evidence" value="ECO:0000318"/>
    <property type="project" value="GO_Central"/>
</dbReference>
<evidence type="ECO:0008006" key="3">
    <source>
        <dbReference type="Google" id="ProtNLM"/>
    </source>
</evidence>
<name>Q7RXX4_NEUCR</name>
<dbReference type="OrthoDB" id="10028886at2759"/>
<dbReference type="SUPFAM" id="SSF52058">
    <property type="entry name" value="L domain-like"/>
    <property type="match status" value="1"/>
</dbReference>
<sequence length="552" mass="62124">MTFPGFPTEIWWLIVDQAASIKDLSTMFLIARLNRTMACFALPLMYGIVKGLMYDDADRQSVCFWRSIIVSSLGKTLYPYCCWVKTLDFSDLLNFLQNFDKSEDAQLRYKFYSPPLRYLQLLQINISNPDHPFDQDNFDGNVGPHVLFCEVVNKITEGIRATADQGHVTSHLTKVRFPNLEYLPCILYFPVWISRLTGLTTLHIHDISLLNEQVTLAIAENCSALKHFKCYIIPSYEAERHLSSLLQTLPPNTIESFTVIRGAISGPHVLKALDRHSGSLKLIQLTKLEARALGALNELQKCNALESLYLDAIVGPDFDFVRSDTAVYGQCVDWLQNCGQMTHLSLGFFPGGTQLLKDSLTGPKLRLKSLTLMSVEANAPWYSELHHQTKLEYLNVEVPQLEFQELGPATGRCQGLAAGISRCPELKELETEEYLSVADISIISEGALKLEKISFSGSLVHDAHIMPLANLPRLKEVYVTGDSAFTASGILKFFQKMEETPDHDHQGFEFGAAFQQGTSIGQREYIRIRKAAKRAFDGDVDIRFIDSDGEEY</sequence>
<evidence type="ECO:0000313" key="1">
    <source>
        <dbReference type="EMBL" id="EAA27554.2"/>
    </source>
</evidence>
<dbReference type="InParanoid" id="Q7RXX4"/>
<dbReference type="EMBL" id="CM002238">
    <property type="protein sequence ID" value="EAA27554.2"/>
    <property type="molecule type" value="Genomic_DNA"/>
</dbReference>
<dbReference type="RefSeq" id="XP_956790.2">
    <property type="nucleotide sequence ID" value="XM_951697.2"/>
</dbReference>